<name>A0ABT3LYL3_9LEPT</name>
<dbReference type="RefSeq" id="WP_265375648.1">
    <property type="nucleotide sequence ID" value="NZ_JAMQPV010000001.1"/>
</dbReference>
<organism evidence="2 3">
    <name type="scientific">Leptospira limi</name>
    <dbReference type="NCBI Taxonomy" id="2950023"/>
    <lineage>
        <taxon>Bacteria</taxon>
        <taxon>Pseudomonadati</taxon>
        <taxon>Spirochaetota</taxon>
        <taxon>Spirochaetia</taxon>
        <taxon>Leptospirales</taxon>
        <taxon>Leptospiraceae</taxon>
        <taxon>Leptospira</taxon>
    </lineage>
</organism>
<evidence type="ECO:0000313" key="2">
    <source>
        <dbReference type="EMBL" id="MCW7462817.1"/>
    </source>
</evidence>
<evidence type="ECO:0000313" key="3">
    <source>
        <dbReference type="Proteomes" id="UP001209737"/>
    </source>
</evidence>
<dbReference type="InterPro" id="IPR007936">
    <property type="entry name" value="VapE-like_dom"/>
</dbReference>
<evidence type="ECO:0000259" key="1">
    <source>
        <dbReference type="Pfam" id="PF05272"/>
    </source>
</evidence>
<gene>
    <name evidence="2" type="ORF">ND812_12010</name>
</gene>
<comment type="caution">
    <text evidence="2">The sequence shown here is derived from an EMBL/GenBank/DDBJ whole genome shotgun (WGS) entry which is preliminary data.</text>
</comment>
<keyword evidence="3" id="KW-1185">Reference proteome</keyword>
<dbReference type="PANTHER" id="PTHR34985:SF1">
    <property type="entry name" value="SLR0554 PROTEIN"/>
    <property type="match status" value="1"/>
</dbReference>
<dbReference type="EMBL" id="JAMQPV010000001">
    <property type="protein sequence ID" value="MCW7462817.1"/>
    <property type="molecule type" value="Genomic_DNA"/>
</dbReference>
<protein>
    <recommendedName>
        <fullName evidence="1">Virulence-associated protein E-like domain-containing protein</fullName>
    </recommendedName>
</protein>
<accession>A0ABT3LYL3</accession>
<proteinExistence type="predicted"/>
<sequence length="504" mass="59470">MSEQIENQIQKELQKVIPAIYYQKFFKEMKLVRLNESKVVFGLAGSGALTAKQHIENKYMDSLSLAVANSIGKRKVELIVDEKVNITKEPKPSEKIDIDGEVHKLENYLKKNVNLRFNEISQSLEHKPNNSKNFIQWSDRDFNDLWIFVKKQKEFKYASKDNLLSLLSSSVIPTYHPIKDYFNNLEKWDKKTDWIGKVCSCIKVSNELDFRSYFEKWCIRAVYSLFSDGEFVNEHCLTIQSNQGWYKSTFINGLIPKELKPYYNSRIPTDFKSKDASVAASKIWIWLFDEIDKITNKKEAAEVRDFFSMKGSFERAAYGRNAQHFKRISSFIAACNKVEFLVDDTGNRRYIIFSLLRPIEIDKFQKIPIERFWAQVFHLYKATRWNQIHWNSSEQKAIQENNLQYEYSNNEYELILKYFRPITVEEFEDKNKNHVKLSATDIYLYIHEKHPTFKLDTRWIGRGLSKMNFARTKIDKNHRVFLLKKVGDKETSETLFPKNSIGGK</sequence>
<reference evidence="2 3" key="1">
    <citation type="submission" date="2022-06" db="EMBL/GenBank/DDBJ databases">
        <title>Leptospira isolates from biofilms formed at urban environments.</title>
        <authorList>
            <person name="Ribeiro P.S."/>
            <person name="Sousa T."/>
            <person name="Carvalho N."/>
            <person name="Aburjaile F."/>
            <person name="Neves F."/>
            <person name="Oliveira D."/>
            <person name="Blanco L."/>
            <person name="Lima J."/>
            <person name="Costa F."/>
            <person name="Brenig B."/>
            <person name="Soares S."/>
            <person name="Ramos R."/>
            <person name="Goes-Neto A."/>
            <person name="Matiuzzi M."/>
            <person name="Azevedo V."/>
            <person name="Ristow P."/>
        </authorList>
    </citation>
    <scope>NUCLEOTIDE SEQUENCE [LARGE SCALE GENOMIC DNA]</scope>
    <source>
        <strain evidence="2 3">VSF25</strain>
    </source>
</reference>
<dbReference type="Proteomes" id="UP001209737">
    <property type="component" value="Unassembled WGS sequence"/>
</dbReference>
<dbReference type="PANTHER" id="PTHR34985">
    <property type="entry name" value="SLR0554 PROTEIN"/>
    <property type="match status" value="1"/>
</dbReference>
<dbReference type="Pfam" id="PF05272">
    <property type="entry name" value="VapE-like_dom"/>
    <property type="match status" value="1"/>
</dbReference>
<feature type="domain" description="Virulence-associated protein E-like" evidence="1">
    <location>
        <begin position="185"/>
        <end position="405"/>
    </location>
</feature>